<keyword evidence="3 4" id="KW-0443">Lipid metabolism</keyword>
<keyword evidence="1 4" id="KW-0378">Hydrolase</keyword>
<dbReference type="GO" id="GO:0016787">
    <property type="term" value="F:hydrolase activity"/>
    <property type="evidence" value="ECO:0007669"/>
    <property type="project" value="UniProtKB-UniRule"/>
</dbReference>
<feature type="active site" description="Nucleophile" evidence="4">
    <location>
        <position position="38"/>
    </location>
</feature>
<evidence type="ECO:0000256" key="4">
    <source>
        <dbReference type="PROSITE-ProRule" id="PRU01161"/>
    </source>
</evidence>
<feature type="short sequence motif" description="GXGXXG" evidence="4">
    <location>
        <begin position="9"/>
        <end position="14"/>
    </location>
</feature>
<dbReference type="EMBL" id="AP019309">
    <property type="protein sequence ID" value="BBH26171.1"/>
    <property type="molecule type" value="Genomic_DNA"/>
</dbReference>
<dbReference type="AlphaFoldDB" id="A0A3G9JJN0"/>
<dbReference type="Gene3D" id="3.40.1090.10">
    <property type="entry name" value="Cytosolic phospholipase A2 catalytic domain"/>
    <property type="match status" value="2"/>
</dbReference>
<dbReference type="Pfam" id="PF01734">
    <property type="entry name" value="Patatin"/>
    <property type="match status" value="1"/>
</dbReference>
<proteinExistence type="predicted"/>
<dbReference type="PANTHER" id="PTHR14226:SF29">
    <property type="entry name" value="NEUROPATHY TARGET ESTERASE SWS"/>
    <property type="match status" value="1"/>
</dbReference>
<dbReference type="PROSITE" id="PS51635">
    <property type="entry name" value="PNPLA"/>
    <property type="match status" value="1"/>
</dbReference>
<name>A0A3G9JJN0_9FIRM</name>
<feature type="short sequence motif" description="GXSXG" evidence="4">
    <location>
        <begin position="36"/>
        <end position="40"/>
    </location>
</feature>
<dbReference type="CDD" id="cd07209">
    <property type="entry name" value="Pat_hypo_Ecoli_Z1214_like"/>
    <property type="match status" value="1"/>
</dbReference>
<dbReference type="PANTHER" id="PTHR14226">
    <property type="entry name" value="NEUROPATHY TARGET ESTERASE/SWISS CHEESE D.MELANOGASTER"/>
    <property type="match status" value="1"/>
</dbReference>
<dbReference type="SUPFAM" id="SSF52151">
    <property type="entry name" value="FabD/lysophospholipase-like"/>
    <property type="match status" value="1"/>
</dbReference>
<dbReference type="RefSeq" id="WP_125119073.1">
    <property type="nucleotide sequence ID" value="NZ_AP019309.1"/>
</dbReference>
<feature type="domain" description="PNPLA" evidence="5">
    <location>
        <begin position="5"/>
        <end position="188"/>
    </location>
</feature>
<keyword evidence="2 4" id="KW-0442">Lipid degradation</keyword>
<dbReference type="InterPro" id="IPR016035">
    <property type="entry name" value="Acyl_Trfase/lysoPLipase"/>
</dbReference>
<gene>
    <name evidence="6" type="ORF">SG0102_11050</name>
</gene>
<evidence type="ECO:0000256" key="1">
    <source>
        <dbReference type="ARBA" id="ARBA00022801"/>
    </source>
</evidence>
<feature type="active site" description="Proton acceptor" evidence="4">
    <location>
        <position position="175"/>
    </location>
</feature>
<dbReference type="InParanoid" id="A0A3G9JJN0"/>
<protein>
    <recommendedName>
        <fullName evidence="5">PNPLA domain-containing protein</fullName>
    </recommendedName>
</protein>
<evidence type="ECO:0000256" key="2">
    <source>
        <dbReference type="ARBA" id="ARBA00022963"/>
    </source>
</evidence>
<evidence type="ECO:0000313" key="6">
    <source>
        <dbReference type="EMBL" id="BBH26171.1"/>
    </source>
</evidence>
<reference evidence="6 7" key="1">
    <citation type="submission" date="2018-11" db="EMBL/GenBank/DDBJ databases">
        <title>Novel Erysipelotrichaceae bacterium isolated from small intestine of a swine.</title>
        <authorList>
            <person name="Kim J.S."/>
            <person name="Choe H."/>
            <person name="Lee Y.R."/>
            <person name="Kim K.M."/>
            <person name="Park D.S."/>
        </authorList>
    </citation>
    <scope>NUCLEOTIDE SEQUENCE [LARGE SCALE GENOMIC DNA]</scope>
    <source>
        <strain evidence="6 7">SG0102</strain>
    </source>
</reference>
<feature type="short sequence motif" description="DGA/G" evidence="4">
    <location>
        <begin position="175"/>
        <end position="177"/>
    </location>
</feature>
<evidence type="ECO:0000256" key="3">
    <source>
        <dbReference type="ARBA" id="ARBA00023098"/>
    </source>
</evidence>
<dbReference type="InterPro" id="IPR002641">
    <property type="entry name" value="PNPLA_dom"/>
</dbReference>
<dbReference type="InterPro" id="IPR050301">
    <property type="entry name" value="NTE"/>
</dbReference>
<organism evidence="6 7">
    <name type="scientific">Intestinibaculum porci</name>
    <dbReference type="NCBI Taxonomy" id="2487118"/>
    <lineage>
        <taxon>Bacteria</taxon>
        <taxon>Bacillati</taxon>
        <taxon>Bacillota</taxon>
        <taxon>Erysipelotrichia</taxon>
        <taxon>Erysipelotrichales</taxon>
        <taxon>Erysipelotrichaceae</taxon>
        <taxon>Intestinibaculum</taxon>
    </lineage>
</organism>
<dbReference type="Proteomes" id="UP000268059">
    <property type="component" value="Chromosome"/>
</dbReference>
<sequence>MKKALVLSGGGSKGAYEAGFIDACKELGYSFDIVTGTSIGALNGALYVQGSSKIDEIWDELDVHHVFNGIPDLSFAREDLMDVSNRSVQFIKHYITHQGADVTPFYHIVKKYFDEKAFFSSNVDFGLCTVSYPQMAPLYLTKEELGKHAYDYLLASAACFPAFPMVEIEGTKYLDGGYYDNLPIDLAYLMEADEVVVCDMHEKPIHPHYLNAPHVLYTNSYHDLGSFMDFDVQTLKRNKRLGYLTACQYFGKYTGKAYCFEKEDHPIFERFYHFILMIDIANRLGDHSDGSLFDHKFKERNRGLPLSIEDYTYFTCDLLGRFTHMDDTKVYTIKDFMKEAGEPFIGYMVSPEAITLPKSLLELKGKGDEVIIGAIINMALYNYHEEIMNHLCHLFPDHYLAAHLIMNYMKQVLATR</sequence>
<dbReference type="KEGG" id="ebm:SG0102_11050"/>
<evidence type="ECO:0000313" key="7">
    <source>
        <dbReference type="Proteomes" id="UP000268059"/>
    </source>
</evidence>
<accession>A0A3G9JJN0</accession>
<dbReference type="OrthoDB" id="9770965at2"/>
<keyword evidence="7" id="KW-1185">Reference proteome</keyword>
<evidence type="ECO:0000259" key="5">
    <source>
        <dbReference type="PROSITE" id="PS51635"/>
    </source>
</evidence>
<dbReference type="GO" id="GO:0016042">
    <property type="term" value="P:lipid catabolic process"/>
    <property type="evidence" value="ECO:0007669"/>
    <property type="project" value="UniProtKB-UniRule"/>
</dbReference>